<dbReference type="AlphaFoldDB" id="A0A1E3H229"/>
<dbReference type="Pfam" id="PF12911">
    <property type="entry name" value="OppC_N"/>
    <property type="match status" value="1"/>
</dbReference>
<feature type="transmembrane region" description="Helical" evidence="2">
    <location>
        <begin position="42"/>
        <end position="63"/>
    </location>
</feature>
<accession>A0A1E3H229</accession>
<dbReference type="Proteomes" id="UP000094622">
    <property type="component" value="Unassembled WGS sequence"/>
</dbReference>
<keyword evidence="5" id="KW-1185">Reference proteome</keyword>
<gene>
    <name evidence="4" type="ORF">A6302_02332</name>
</gene>
<feature type="region of interest" description="Disordered" evidence="1">
    <location>
        <begin position="1"/>
        <end position="27"/>
    </location>
</feature>
<keyword evidence="2" id="KW-1133">Transmembrane helix</keyword>
<feature type="region of interest" description="Disordered" evidence="1">
    <location>
        <begin position="110"/>
        <end position="135"/>
    </location>
</feature>
<evidence type="ECO:0000259" key="3">
    <source>
        <dbReference type="Pfam" id="PF12911"/>
    </source>
</evidence>
<organism evidence="4 5">
    <name type="scientific">Methylobrevis pamukkalensis</name>
    <dbReference type="NCBI Taxonomy" id="1439726"/>
    <lineage>
        <taxon>Bacteria</taxon>
        <taxon>Pseudomonadati</taxon>
        <taxon>Pseudomonadota</taxon>
        <taxon>Alphaproteobacteria</taxon>
        <taxon>Hyphomicrobiales</taxon>
        <taxon>Pleomorphomonadaceae</taxon>
        <taxon>Methylobrevis</taxon>
    </lineage>
</organism>
<evidence type="ECO:0000256" key="1">
    <source>
        <dbReference type="SAM" id="MobiDB-lite"/>
    </source>
</evidence>
<evidence type="ECO:0000313" key="5">
    <source>
        <dbReference type="Proteomes" id="UP000094622"/>
    </source>
</evidence>
<keyword evidence="2" id="KW-0472">Membrane</keyword>
<dbReference type="EMBL" id="MCRJ01000053">
    <property type="protein sequence ID" value="ODN70354.1"/>
    <property type="molecule type" value="Genomic_DNA"/>
</dbReference>
<dbReference type="GO" id="GO:0005886">
    <property type="term" value="C:plasma membrane"/>
    <property type="evidence" value="ECO:0007669"/>
    <property type="project" value="UniProtKB-SubCell"/>
</dbReference>
<feature type="domain" description="Oligopeptide transport permease C-like N-terminal" evidence="3">
    <location>
        <begin position="27"/>
        <end position="65"/>
    </location>
</feature>
<comment type="caution">
    <text evidence="4">The sequence shown here is derived from an EMBL/GenBank/DDBJ whole genome shotgun (WGS) entry which is preliminary data.</text>
</comment>
<protein>
    <recommendedName>
        <fullName evidence="3">Oligopeptide transport permease C-like N-terminal domain-containing protein</fullName>
    </recommendedName>
</protein>
<evidence type="ECO:0000256" key="2">
    <source>
        <dbReference type="SAM" id="Phobius"/>
    </source>
</evidence>
<reference evidence="4 5" key="1">
    <citation type="submission" date="2016-07" db="EMBL/GenBank/DDBJ databases">
        <title>Draft Genome Sequence of Methylobrevis pamukkalensis PK2.</title>
        <authorList>
            <person name="Vasilenko O.V."/>
            <person name="Doronina N.V."/>
            <person name="Shmareva M.N."/>
            <person name="Tarlachkov S.V."/>
            <person name="Mustakhimov I."/>
            <person name="Trotsenko Y.A."/>
        </authorList>
    </citation>
    <scope>NUCLEOTIDE SEQUENCE [LARGE SCALE GENOMIC DNA]</scope>
    <source>
        <strain evidence="4 5">PK2</strain>
    </source>
</reference>
<feature type="compositionally biased region" description="Low complexity" evidence="1">
    <location>
        <begin position="112"/>
        <end position="135"/>
    </location>
</feature>
<proteinExistence type="predicted"/>
<keyword evidence="2" id="KW-0812">Transmembrane</keyword>
<sequence>MTDTTLSPGAAAVPVPAQSPGQRPGQSPWQRAWKILRRDRPAMAAAVVLLLILVSALAAPLYASHVAGVDPFRSNLGGKIMVDGKRVPIMQPSTEGLGLGVTPIGRRGRENTCSAPTARAATSPPACSTAGATRC</sequence>
<dbReference type="InterPro" id="IPR025966">
    <property type="entry name" value="OppC_N"/>
</dbReference>
<dbReference type="RefSeq" id="WP_245294016.1">
    <property type="nucleotide sequence ID" value="NZ_MCRJ01000053.1"/>
</dbReference>
<name>A0A1E3H229_9HYPH</name>
<evidence type="ECO:0000313" key="4">
    <source>
        <dbReference type="EMBL" id="ODN70354.1"/>
    </source>
</evidence>